<reference evidence="2 3" key="1">
    <citation type="journal article" date="2024" name="BMC Biol.">
        <title>Comparative genomics of Ascetosporea gives new insight into the evolutionary basis for animal parasitism in Rhizaria.</title>
        <authorList>
            <person name="Hiltunen Thoren M."/>
            <person name="Onut-Brannstrom I."/>
            <person name="Alfjorden A."/>
            <person name="Peckova H."/>
            <person name="Swords F."/>
            <person name="Hooper C."/>
            <person name="Holzer A.S."/>
            <person name="Bass D."/>
            <person name="Burki F."/>
        </authorList>
    </citation>
    <scope>NUCLEOTIDE SEQUENCE [LARGE SCALE GENOMIC DNA]</scope>
    <source>
        <strain evidence="2">20-A016</strain>
    </source>
</reference>
<dbReference type="InterPro" id="IPR006329">
    <property type="entry name" value="AMPD"/>
</dbReference>
<accession>A0ABV2ARS5</accession>
<evidence type="ECO:0000313" key="3">
    <source>
        <dbReference type="Proteomes" id="UP001439008"/>
    </source>
</evidence>
<dbReference type="Pfam" id="PF19326">
    <property type="entry name" value="AMP_deaminase"/>
    <property type="match status" value="1"/>
</dbReference>
<protein>
    <submittedName>
        <fullName evidence="2">Uncharacterized protein</fullName>
    </submittedName>
</protein>
<dbReference type="PANTHER" id="PTHR11359:SF0">
    <property type="entry name" value="AMP DEAMINASE"/>
    <property type="match status" value="1"/>
</dbReference>
<dbReference type="PANTHER" id="PTHR11359">
    <property type="entry name" value="AMP DEAMINASE"/>
    <property type="match status" value="1"/>
</dbReference>
<gene>
    <name evidence="2" type="ORF">MHBO_003870</name>
</gene>
<comment type="caution">
    <text evidence="2">The sequence shown here is derived from an EMBL/GenBank/DDBJ whole genome shotgun (WGS) entry which is preliminary data.</text>
</comment>
<sequence>MIQIPRLFEIYKANKLLNSFQDMLSNIFQPIFEATLDPQSHPKIFKFLQLNDESVLEIIDYKTKPQDWDHSENPSYAVYAYYIYANVSSLNRLRKSRGLNTFSFRPHSGFI</sequence>
<evidence type="ECO:0000313" key="2">
    <source>
        <dbReference type="EMBL" id="MES1922365.1"/>
    </source>
</evidence>
<keyword evidence="3" id="KW-1185">Reference proteome</keyword>
<proteinExistence type="inferred from homology"/>
<dbReference type="InterPro" id="IPR032466">
    <property type="entry name" value="Metal_Hydrolase"/>
</dbReference>
<comment type="similarity">
    <text evidence="1">Belongs to the metallo-dependent hydrolases superfamily. Adenosine and AMP deaminases family.</text>
</comment>
<dbReference type="EMBL" id="JBDODL010002665">
    <property type="protein sequence ID" value="MES1922365.1"/>
    <property type="molecule type" value="Genomic_DNA"/>
</dbReference>
<evidence type="ECO:0000256" key="1">
    <source>
        <dbReference type="ARBA" id="ARBA00006676"/>
    </source>
</evidence>
<dbReference type="SUPFAM" id="SSF51556">
    <property type="entry name" value="Metallo-dependent hydrolases"/>
    <property type="match status" value="1"/>
</dbReference>
<dbReference type="Gene3D" id="3.20.20.140">
    <property type="entry name" value="Metal-dependent hydrolases"/>
    <property type="match status" value="1"/>
</dbReference>
<dbReference type="Proteomes" id="UP001439008">
    <property type="component" value="Unassembled WGS sequence"/>
</dbReference>
<name>A0ABV2ARS5_9EUKA</name>
<organism evidence="2 3">
    <name type="scientific">Bonamia ostreae</name>
    <dbReference type="NCBI Taxonomy" id="126728"/>
    <lineage>
        <taxon>Eukaryota</taxon>
        <taxon>Sar</taxon>
        <taxon>Rhizaria</taxon>
        <taxon>Endomyxa</taxon>
        <taxon>Ascetosporea</taxon>
        <taxon>Haplosporida</taxon>
        <taxon>Bonamia</taxon>
    </lineage>
</organism>